<accession>A0A1C0ZSJ9</accession>
<evidence type="ECO:0000313" key="2">
    <source>
        <dbReference type="Proteomes" id="UP000093309"/>
    </source>
</evidence>
<sequence length="397" mass="46661">MDIDFDLNVTQFSKELKVLFLFLKSGESVGDVPELDQDWLVDFDWDKFLKLTLHHRVYPELYRKLQTMKTAWVPSHMMDTLRKHYHNNAFQMLHLSAEMEQLSKSFATQMIRSLVLKGPVLAADLYGDISLRTSRDLDILVPIDDLDRVDDLLSKLNYEKIEYPLTVLNDWKWRHHHITYYHADKRVTVEIHWRLGPGPAKEPSFNELWERRRLSTITSSPVHYLGKEDLFSFLASHGARHGWSRLRWLVDIDQIVKQNLDASVLIKQLKKHDNLHVGAQALVLTTQLLQTTLPSELNVLTTGSRARRLAQGAIFYIRQMVNLHTDPVPEDVSKYHKRHLFSLMSNWNKVLFVLSFMYPYPEDVETLPLPKYAQFLYFPLRPFLWAWRRAKKQTAAT</sequence>
<dbReference type="EMBL" id="LYPC01000028">
    <property type="protein sequence ID" value="OCT11052.1"/>
    <property type="molecule type" value="Genomic_DNA"/>
</dbReference>
<reference evidence="2" key="1">
    <citation type="submission" date="2016-05" db="EMBL/GenBank/DDBJ databases">
        <title>Paenibacillus oryzae. sp. nov., isolated from the rice root.</title>
        <authorList>
            <person name="Zhang J."/>
            <person name="Zhang X."/>
        </authorList>
    </citation>
    <scope>NUCLEOTIDE SEQUENCE [LARGE SCALE GENOMIC DNA]</scope>
    <source>
        <strain evidence="2">KCTC13222</strain>
    </source>
</reference>
<dbReference type="Gene3D" id="3.30.460.40">
    <property type="match status" value="1"/>
</dbReference>
<dbReference type="RefSeq" id="WP_065857738.1">
    <property type="nucleotide sequence ID" value="NZ_LYPC01000028.1"/>
</dbReference>
<protein>
    <submittedName>
        <fullName evidence="1">Renal dipeptidase</fullName>
    </submittedName>
</protein>
<name>A0A1C0ZSJ9_9BACL</name>
<organism evidence="1 2">
    <name type="scientific">Paenibacillus pectinilyticus</name>
    <dbReference type="NCBI Taxonomy" id="512399"/>
    <lineage>
        <taxon>Bacteria</taxon>
        <taxon>Bacillati</taxon>
        <taxon>Bacillota</taxon>
        <taxon>Bacilli</taxon>
        <taxon>Bacillales</taxon>
        <taxon>Paenibacillaceae</taxon>
        <taxon>Paenibacillus</taxon>
    </lineage>
</organism>
<dbReference type="SUPFAM" id="SSF81301">
    <property type="entry name" value="Nucleotidyltransferase"/>
    <property type="match status" value="1"/>
</dbReference>
<dbReference type="Proteomes" id="UP000093309">
    <property type="component" value="Unassembled WGS sequence"/>
</dbReference>
<dbReference type="OrthoDB" id="9773927at2"/>
<dbReference type="InterPro" id="IPR039498">
    <property type="entry name" value="NTP_transf_5"/>
</dbReference>
<dbReference type="Pfam" id="PF14907">
    <property type="entry name" value="NTP_transf_5"/>
    <property type="match status" value="1"/>
</dbReference>
<dbReference type="AlphaFoldDB" id="A0A1C0ZSJ9"/>
<evidence type="ECO:0000313" key="1">
    <source>
        <dbReference type="EMBL" id="OCT11052.1"/>
    </source>
</evidence>
<comment type="caution">
    <text evidence="1">The sequence shown here is derived from an EMBL/GenBank/DDBJ whole genome shotgun (WGS) entry which is preliminary data.</text>
</comment>
<keyword evidence="2" id="KW-1185">Reference proteome</keyword>
<proteinExistence type="predicted"/>
<gene>
    <name evidence="1" type="ORF">A8709_04955</name>
</gene>
<dbReference type="STRING" id="512399.A8709_04955"/>
<dbReference type="InterPro" id="IPR043519">
    <property type="entry name" value="NT_sf"/>
</dbReference>